<evidence type="ECO:0000256" key="8">
    <source>
        <dbReference type="ARBA" id="ARBA00023242"/>
    </source>
</evidence>
<keyword evidence="5" id="KW-0698">rRNA processing</keyword>
<dbReference type="CDD" id="cd05790">
    <property type="entry name" value="S1_Rrp40"/>
    <property type="match status" value="1"/>
</dbReference>
<feature type="compositionally biased region" description="Basic and acidic residues" evidence="10">
    <location>
        <begin position="1"/>
        <end position="10"/>
    </location>
</feature>
<dbReference type="Proteomes" id="UP000230066">
    <property type="component" value="Unassembled WGS sequence"/>
</dbReference>
<evidence type="ECO:0000313" key="13">
    <source>
        <dbReference type="Proteomes" id="UP000230066"/>
    </source>
</evidence>
<evidence type="ECO:0000256" key="9">
    <source>
        <dbReference type="ARBA" id="ARBA00030615"/>
    </source>
</evidence>
<dbReference type="GO" id="GO:0000177">
    <property type="term" value="C:cytoplasmic exosome (RNase complex)"/>
    <property type="evidence" value="ECO:0007669"/>
    <property type="project" value="TreeGrafter"/>
</dbReference>
<evidence type="ECO:0000256" key="6">
    <source>
        <dbReference type="ARBA" id="ARBA00022835"/>
    </source>
</evidence>
<dbReference type="PANTHER" id="PTHR21321">
    <property type="entry name" value="PNAS-3 RELATED"/>
    <property type="match status" value="1"/>
</dbReference>
<organism evidence="12 13">
    <name type="scientific">Fasciola hepatica</name>
    <name type="common">Liver fluke</name>
    <dbReference type="NCBI Taxonomy" id="6192"/>
    <lineage>
        <taxon>Eukaryota</taxon>
        <taxon>Metazoa</taxon>
        <taxon>Spiralia</taxon>
        <taxon>Lophotrochozoa</taxon>
        <taxon>Platyhelminthes</taxon>
        <taxon>Trematoda</taxon>
        <taxon>Digenea</taxon>
        <taxon>Plagiorchiida</taxon>
        <taxon>Echinostomata</taxon>
        <taxon>Echinostomatoidea</taxon>
        <taxon>Fasciolidae</taxon>
        <taxon>Fasciola</taxon>
    </lineage>
</organism>
<keyword evidence="12" id="KW-0540">Nuclease</keyword>
<dbReference type="InterPro" id="IPR037319">
    <property type="entry name" value="Rrp40_S1"/>
</dbReference>
<keyword evidence="12" id="KW-0378">Hydrolase</keyword>
<dbReference type="InterPro" id="IPR003029">
    <property type="entry name" value="S1_domain"/>
</dbReference>
<protein>
    <recommendedName>
        <fullName evidence="9">Ribosomal RNA-processing protein 40</fullName>
    </recommendedName>
</protein>
<dbReference type="InterPro" id="IPR049469">
    <property type="entry name" value="RRP40_KH-I"/>
</dbReference>
<feature type="region of interest" description="Disordered" evidence="10">
    <location>
        <begin position="1"/>
        <end position="22"/>
    </location>
</feature>
<dbReference type="InterPro" id="IPR026699">
    <property type="entry name" value="Exosome_RNA_bind1/RRP40/RRP4"/>
</dbReference>
<proteinExistence type="inferred from homology"/>
<dbReference type="GO" id="GO:0004527">
    <property type="term" value="F:exonuclease activity"/>
    <property type="evidence" value="ECO:0007669"/>
    <property type="project" value="UniProtKB-KW"/>
</dbReference>
<dbReference type="SUPFAM" id="SSF50249">
    <property type="entry name" value="Nucleic acid-binding proteins"/>
    <property type="match status" value="1"/>
</dbReference>
<evidence type="ECO:0000256" key="10">
    <source>
        <dbReference type="SAM" id="MobiDB-lite"/>
    </source>
</evidence>
<dbReference type="PANTHER" id="PTHR21321:SF1">
    <property type="entry name" value="EXOSOME COMPLEX COMPONENT RRP40"/>
    <property type="match status" value="1"/>
</dbReference>
<dbReference type="GO" id="GO:0000467">
    <property type="term" value="P:exonucleolytic trimming to generate mature 3'-end of 5.8S rRNA from tricistronic rRNA transcript (SSU-rRNA, 5.8S rRNA, LSU-rRNA)"/>
    <property type="evidence" value="ECO:0007669"/>
    <property type="project" value="TreeGrafter"/>
</dbReference>
<feature type="domain" description="S1 motif" evidence="11">
    <location>
        <begin position="60"/>
        <end position="129"/>
    </location>
</feature>
<gene>
    <name evidence="12" type="ORF">D915_001473</name>
</gene>
<dbReference type="GO" id="GO:0071035">
    <property type="term" value="P:nuclear polyadenylation-dependent rRNA catabolic process"/>
    <property type="evidence" value="ECO:0007669"/>
    <property type="project" value="TreeGrafter"/>
</dbReference>
<dbReference type="Pfam" id="PF21262">
    <property type="entry name" value="RRP40_S1"/>
    <property type="match status" value="1"/>
</dbReference>
<sequence>MMDPAPDAKKFKASSKAHRSDTSKMSKQSLWLEFPGQCGVVTSVSALSRHSLRCPVTQFHMGDRVVGVVTRKAGEYYMVDIGCSSSASLGYLSFEGASKKNRPDLNIGDVVYAMVTQADRDLEVELSCVDESGRASGMGILGRHEPGTVGNAGGMAGGVMLHCTPELVRRLGNPEQFPLLNLLAKSFPFEVCLGANGRIWLTARSPRETMLLANVISLADHIPADQCCALSRNLVPG</sequence>
<evidence type="ECO:0000313" key="12">
    <source>
        <dbReference type="EMBL" id="THD27776.1"/>
    </source>
</evidence>
<reference evidence="12" key="1">
    <citation type="submission" date="2019-03" db="EMBL/GenBank/DDBJ databases">
        <title>Improved annotation for the trematode Fasciola hepatica.</title>
        <authorList>
            <person name="Choi Y.-J."/>
            <person name="Martin J."/>
            <person name="Mitreva M."/>
        </authorList>
    </citation>
    <scope>NUCLEOTIDE SEQUENCE [LARGE SCALE GENOMIC DNA]</scope>
</reference>
<accession>A0A4E0RIG4</accession>
<dbReference type="InterPro" id="IPR036612">
    <property type="entry name" value="KH_dom_type_1_sf"/>
</dbReference>
<dbReference type="FunFam" id="2.40.50.140:FF:000112">
    <property type="entry name" value="Exosome complex component RRP40"/>
    <property type="match status" value="1"/>
</dbReference>
<keyword evidence="4" id="KW-0963">Cytoplasm</keyword>
<dbReference type="GO" id="GO:0000176">
    <property type="term" value="C:nuclear exosome (RNase complex)"/>
    <property type="evidence" value="ECO:0007669"/>
    <property type="project" value="TreeGrafter"/>
</dbReference>
<dbReference type="GO" id="GO:0003723">
    <property type="term" value="F:RNA binding"/>
    <property type="evidence" value="ECO:0007669"/>
    <property type="project" value="UniProtKB-KW"/>
</dbReference>
<dbReference type="Gene3D" id="2.40.50.140">
    <property type="entry name" value="Nucleic acid-binding proteins"/>
    <property type="match status" value="1"/>
</dbReference>
<evidence type="ECO:0000256" key="1">
    <source>
        <dbReference type="ARBA" id="ARBA00004496"/>
    </source>
</evidence>
<dbReference type="Pfam" id="PF15985">
    <property type="entry name" value="KH_6"/>
    <property type="match status" value="1"/>
</dbReference>
<evidence type="ECO:0000256" key="7">
    <source>
        <dbReference type="ARBA" id="ARBA00022884"/>
    </source>
</evidence>
<keyword evidence="7" id="KW-0694">RNA-binding</keyword>
<keyword evidence="6" id="KW-0271">Exosome</keyword>
<evidence type="ECO:0000259" key="11">
    <source>
        <dbReference type="SMART" id="SM00316"/>
    </source>
</evidence>
<evidence type="ECO:0000256" key="4">
    <source>
        <dbReference type="ARBA" id="ARBA00022490"/>
    </source>
</evidence>
<dbReference type="GO" id="GO:0071038">
    <property type="term" value="P:TRAMP-dependent tRNA surveillance pathway"/>
    <property type="evidence" value="ECO:0007669"/>
    <property type="project" value="TreeGrafter"/>
</dbReference>
<evidence type="ECO:0000256" key="3">
    <source>
        <dbReference type="ARBA" id="ARBA00007841"/>
    </source>
</evidence>
<keyword evidence="13" id="KW-1185">Reference proteome</keyword>
<comment type="subcellular location">
    <subcellularLocation>
        <location evidence="1">Cytoplasm</location>
    </subcellularLocation>
    <subcellularLocation>
        <location evidence="2">Nucleus</location>
        <location evidence="2">Nucleolus</location>
    </subcellularLocation>
</comment>
<dbReference type="AlphaFoldDB" id="A0A4E0RIG4"/>
<keyword evidence="8" id="KW-0539">Nucleus</keyword>
<dbReference type="InterPro" id="IPR012340">
    <property type="entry name" value="NA-bd_OB-fold"/>
</dbReference>
<dbReference type="CDD" id="cd22526">
    <property type="entry name" value="KH-I_Rrp40"/>
    <property type="match status" value="1"/>
</dbReference>
<keyword evidence="12" id="KW-0269">Exonuclease</keyword>
<dbReference type="GO" id="GO:0071051">
    <property type="term" value="P:poly(A)-dependent snoRNA 3'-end processing"/>
    <property type="evidence" value="ECO:0007669"/>
    <property type="project" value="TreeGrafter"/>
</dbReference>
<comment type="caution">
    <text evidence="12">The sequence shown here is derived from an EMBL/GenBank/DDBJ whole genome shotgun (WGS) entry which is preliminary data.</text>
</comment>
<dbReference type="SMART" id="SM00316">
    <property type="entry name" value="S1"/>
    <property type="match status" value="1"/>
</dbReference>
<dbReference type="GO" id="GO:0034475">
    <property type="term" value="P:U4 snRNA 3'-end processing"/>
    <property type="evidence" value="ECO:0007669"/>
    <property type="project" value="TreeGrafter"/>
</dbReference>
<name>A0A4E0RIG4_FASHE</name>
<evidence type="ECO:0000256" key="2">
    <source>
        <dbReference type="ARBA" id="ARBA00004604"/>
    </source>
</evidence>
<evidence type="ECO:0000256" key="5">
    <source>
        <dbReference type="ARBA" id="ARBA00022552"/>
    </source>
</evidence>
<dbReference type="EMBL" id="JXXN02000327">
    <property type="protein sequence ID" value="THD27776.1"/>
    <property type="molecule type" value="Genomic_DNA"/>
</dbReference>
<comment type="similarity">
    <text evidence="3">Belongs to the RRP40 family.</text>
</comment>
<dbReference type="Gene3D" id="3.30.1370.10">
    <property type="entry name" value="K Homology domain, type 1"/>
    <property type="match status" value="1"/>
</dbReference>
<dbReference type="InterPro" id="IPR004088">
    <property type="entry name" value="KH_dom_type_1"/>
</dbReference>
<dbReference type="GO" id="GO:0005730">
    <property type="term" value="C:nucleolus"/>
    <property type="evidence" value="ECO:0007669"/>
    <property type="project" value="UniProtKB-SubCell"/>
</dbReference>
<dbReference type="SUPFAM" id="SSF54791">
    <property type="entry name" value="Eukaryotic type KH-domain (KH-domain type I)"/>
    <property type="match status" value="1"/>
</dbReference>
<dbReference type="GO" id="GO:0071034">
    <property type="term" value="P:CUT catabolic process"/>
    <property type="evidence" value="ECO:0007669"/>
    <property type="project" value="TreeGrafter"/>
</dbReference>